<feature type="transmembrane region" description="Helical" evidence="2">
    <location>
        <begin position="297"/>
        <end position="323"/>
    </location>
</feature>
<feature type="transmembrane region" description="Helical" evidence="2">
    <location>
        <begin position="335"/>
        <end position="356"/>
    </location>
</feature>
<feature type="compositionally biased region" description="Gly residues" evidence="1">
    <location>
        <begin position="168"/>
        <end position="185"/>
    </location>
</feature>
<feature type="transmembrane region" description="Helical" evidence="2">
    <location>
        <begin position="376"/>
        <end position="394"/>
    </location>
</feature>
<sequence>MGIEGEQLVYDYLSRVGDLAHGTSLSAAERAGLVNRLRDQIGRERAAAGGAESPAAVKRILGRMGRPEDVVAAAADGPAAPAPAPARPAPPAPRRAGRGARPGARQVNDSGGAGRRIVAFGKGGADGPSVPVPPPRTPADAAGPAAGPAGPTAGADVGGNAGASAPGNAGGAGFGPGGAGPGAGGRRPVPDEDAWPDGPIGRFVGGIEIPELLRPPTERELEEAEAAEAAGEEAAPAGPATDVDEAADGAGAAPGRGARGRAARGRGAGAGARKPSRGRRVAKAALTGRRIGGPVELLGVLVLLAGVVVGQIVILALGWVIAWWSPRLSRREAKWASFGMPGVVVGGWLLWLMARAGGYWGEPLADGQAEDLFADHLPWLVRGAALASAAFLLYRARRHRPPAEG</sequence>
<dbReference type="RefSeq" id="WP_311628355.1">
    <property type="nucleotide sequence ID" value="NZ_JAVREN010000001.1"/>
</dbReference>
<evidence type="ECO:0000256" key="2">
    <source>
        <dbReference type="SAM" id="Phobius"/>
    </source>
</evidence>
<name>A0ABU2L1L6_9ACTN</name>
<accession>A0ABU2L1L6</accession>
<dbReference type="EMBL" id="JAVREN010000001">
    <property type="protein sequence ID" value="MDT0305444.1"/>
    <property type="molecule type" value="Genomic_DNA"/>
</dbReference>
<feature type="region of interest" description="Disordered" evidence="1">
    <location>
        <begin position="72"/>
        <end position="279"/>
    </location>
</feature>
<organism evidence="3 4">
    <name type="scientific">Streptomyces boetiae</name>
    <dbReference type="NCBI Taxonomy" id="3075541"/>
    <lineage>
        <taxon>Bacteria</taxon>
        <taxon>Bacillati</taxon>
        <taxon>Actinomycetota</taxon>
        <taxon>Actinomycetes</taxon>
        <taxon>Kitasatosporales</taxon>
        <taxon>Streptomycetaceae</taxon>
        <taxon>Streptomyces</taxon>
    </lineage>
</organism>
<feature type="compositionally biased region" description="Low complexity" evidence="1">
    <location>
        <begin position="138"/>
        <end position="155"/>
    </location>
</feature>
<feature type="compositionally biased region" description="Pro residues" evidence="1">
    <location>
        <begin position="80"/>
        <end position="93"/>
    </location>
</feature>
<proteinExistence type="predicted"/>
<keyword evidence="2" id="KW-0812">Transmembrane</keyword>
<evidence type="ECO:0000256" key="1">
    <source>
        <dbReference type="SAM" id="MobiDB-lite"/>
    </source>
</evidence>
<evidence type="ECO:0000313" key="3">
    <source>
        <dbReference type="EMBL" id="MDT0305444.1"/>
    </source>
</evidence>
<evidence type="ECO:0008006" key="5">
    <source>
        <dbReference type="Google" id="ProtNLM"/>
    </source>
</evidence>
<comment type="caution">
    <text evidence="3">The sequence shown here is derived from an EMBL/GenBank/DDBJ whole genome shotgun (WGS) entry which is preliminary data.</text>
</comment>
<protein>
    <recommendedName>
        <fullName evidence="5">Integral membrane protein</fullName>
    </recommendedName>
</protein>
<evidence type="ECO:0000313" key="4">
    <source>
        <dbReference type="Proteomes" id="UP001183388"/>
    </source>
</evidence>
<keyword evidence="2" id="KW-0472">Membrane</keyword>
<dbReference type="Proteomes" id="UP001183388">
    <property type="component" value="Unassembled WGS sequence"/>
</dbReference>
<gene>
    <name evidence="3" type="ORF">RM780_00495</name>
</gene>
<feature type="compositionally biased region" description="Low complexity" evidence="1">
    <location>
        <begin position="227"/>
        <end position="241"/>
    </location>
</feature>
<keyword evidence="2" id="KW-1133">Transmembrane helix</keyword>
<keyword evidence="4" id="KW-1185">Reference proteome</keyword>
<reference evidence="4" key="1">
    <citation type="submission" date="2023-07" db="EMBL/GenBank/DDBJ databases">
        <title>30 novel species of actinomycetes from the DSMZ collection.</title>
        <authorList>
            <person name="Nouioui I."/>
        </authorList>
    </citation>
    <scope>NUCLEOTIDE SEQUENCE [LARGE SCALE GENOMIC DNA]</scope>
    <source>
        <strain evidence="4">DSM 44917</strain>
    </source>
</reference>